<evidence type="ECO:0000313" key="5">
    <source>
        <dbReference type="Proteomes" id="UP001058072"/>
    </source>
</evidence>
<dbReference type="PROSITE" id="PS51257">
    <property type="entry name" value="PROKAR_LIPOPROTEIN"/>
    <property type="match status" value="1"/>
</dbReference>
<organism evidence="3 5">
    <name type="scientific">Turicibacter bilis</name>
    <dbReference type="NCBI Taxonomy" id="2735723"/>
    <lineage>
        <taxon>Bacteria</taxon>
        <taxon>Bacillati</taxon>
        <taxon>Bacillota</taxon>
        <taxon>Erysipelotrichia</taxon>
        <taxon>Erysipelotrichales</taxon>
        <taxon>Turicibacteraceae</taxon>
        <taxon>Turicibacter</taxon>
    </lineage>
</organism>
<proteinExistence type="predicted"/>
<feature type="chain" id="PRO_5040384869" evidence="1">
    <location>
        <begin position="21"/>
        <end position="190"/>
    </location>
</feature>
<evidence type="ECO:0000256" key="1">
    <source>
        <dbReference type="SAM" id="SignalP"/>
    </source>
</evidence>
<accession>A0A9Q9FG12</accession>
<reference evidence="3 4" key="1">
    <citation type="submission" date="2021-03" db="EMBL/GenBank/DDBJ databases">
        <title>Comparative Genomics and Metabolomics in the genus Turicibacter.</title>
        <authorList>
            <person name="Maki J."/>
            <person name="Looft T."/>
        </authorList>
    </citation>
    <scope>NUCLEOTIDE SEQUENCE</scope>
    <source>
        <strain evidence="3">ISU324</strain>
        <strain evidence="2 4">MMM721</strain>
    </source>
</reference>
<keyword evidence="1" id="KW-0732">Signal</keyword>
<dbReference type="AlphaFoldDB" id="A0A9Q9FG12"/>
<feature type="signal peptide" evidence="1">
    <location>
        <begin position="1"/>
        <end position="20"/>
    </location>
</feature>
<gene>
    <name evidence="2" type="ORF">J0J69_06180</name>
    <name evidence="3" type="ORF">J0J70_12055</name>
</gene>
<dbReference type="Proteomes" id="UP001058016">
    <property type="component" value="Chromosome"/>
</dbReference>
<sequence length="190" mass="20998">MKRSLSKVFLMLLSSMSLMACTNDLEIQEEAGIQPTSLDEITQAVGKSLSHSTIEEEITYIEMLVGVEELHAAKVALNGFLSELNGPVGTEEQLIRINELKEVLSEVEVSEDGTHHHTFTAVDAVALAMERYGTDDEDIIYMYDDNHEHYGDDQIGYYVALKSKVLQEKEGGDGIVLLLFVGDDGSITEL</sequence>
<keyword evidence="4" id="KW-1185">Reference proteome</keyword>
<dbReference type="EMBL" id="CP071250">
    <property type="protein sequence ID" value="UUF08291.1"/>
    <property type="molecule type" value="Genomic_DNA"/>
</dbReference>
<protein>
    <submittedName>
        <fullName evidence="3">Uncharacterized protein</fullName>
    </submittedName>
</protein>
<name>A0A9Q9FG12_9FIRM</name>
<evidence type="ECO:0000313" key="2">
    <source>
        <dbReference type="EMBL" id="UUF07077.1"/>
    </source>
</evidence>
<dbReference type="RefSeq" id="WP_055244989.1">
    <property type="nucleotide sequence ID" value="NZ_CP071249.1"/>
</dbReference>
<dbReference type="Proteomes" id="UP001058072">
    <property type="component" value="Chromosome"/>
</dbReference>
<evidence type="ECO:0000313" key="4">
    <source>
        <dbReference type="Proteomes" id="UP001058016"/>
    </source>
</evidence>
<evidence type="ECO:0000313" key="3">
    <source>
        <dbReference type="EMBL" id="UUF08291.1"/>
    </source>
</evidence>
<dbReference type="EMBL" id="CP071249">
    <property type="protein sequence ID" value="UUF07077.1"/>
    <property type="molecule type" value="Genomic_DNA"/>
</dbReference>